<dbReference type="Pfam" id="PF05168">
    <property type="entry name" value="HEPN"/>
    <property type="match status" value="1"/>
</dbReference>
<accession>A0ABW3R723</accession>
<evidence type="ECO:0000259" key="8">
    <source>
        <dbReference type="Pfam" id="PF03460"/>
    </source>
</evidence>
<evidence type="ECO:0000313" key="11">
    <source>
        <dbReference type="Proteomes" id="UP001597163"/>
    </source>
</evidence>
<evidence type="ECO:0000256" key="4">
    <source>
        <dbReference type="ARBA" id="ARBA00023002"/>
    </source>
</evidence>
<dbReference type="Proteomes" id="UP001597163">
    <property type="component" value="Unassembled WGS sequence"/>
</dbReference>
<dbReference type="InterPro" id="IPR045854">
    <property type="entry name" value="NO2/SO3_Rdtase_4Fe4S_sf"/>
</dbReference>
<proteinExistence type="predicted"/>
<dbReference type="RefSeq" id="WP_311935044.1">
    <property type="nucleotide sequence ID" value="NZ_JAVSCK010000001.1"/>
</dbReference>
<keyword evidence="2" id="KW-0349">Heme</keyword>
<dbReference type="Gene3D" id="1.20.120.330">
    <property type="entry name" value="Nucleotidyltransferases domain 2"/>
    <property type="match status" value="1"/>
</dbReference>
<dbReference type="Gene3D" id="3.30.413.10">
    <property type="entry name" value="Sulfite Reductase Hemoprotein, domain 1"/>
    <property type="match status" value="2"/>
</dbReference>
<dbReference type="SUPFAM" id="SSF56014">
    <property type="entry name" value="Nitrite and sulphite reductase 4Fe-4S domain-like"/>
    <property type="match status" value="2"/>
</dbReference>
<dbReference type="InterPro" id="IPR006067">
    <property type="entry name" value="NO2/SO3_Rdtase_4Fe4S_dom"/>
</dbReference>
<feature type="domain" description="Nitrite/Sulfite reductase ferredoxin-like" evidence="8">
    <location>
        <begin position="319"/>
        <end position="385"/>
    </location>
</feature>
<keyword evidence="3" id="KW-0479">Metal-binding</keyword>
<evidence type="ECO:0000256" key="6">
    <source>
        <dbReference type="ARBA" id="ARBA00023014"/>
    </source>
</evidence>
<dbReference type="InterPro" id="IPR006066">
    <property type="entry name" value="NO2/SO3_Rdtase_FeS/sirohaem_BS"/>
</dbReference>
<dbReference type="InterPro" id="IPR051329">
    <property type="entry name" value="NIR_SIR_4Fe-4S"/>
</dbReference>
<feature type="domain" description="Nitrite/sulphite reductase 4Fe-4S" evidence="7">
    <location>
        <begin position="122"/>
        <end position="272"/>
    </location>
</feature>
<dbReference type="Pfam" id="PF03460">
    <property type="entry name" value="NIR_SIR_ferr"/>
    <property type="match status" value="2"/>
</dbReference>
<evidence type="ECO:0000256" key="1">
    <source>
        <dbReference type="ARBA" id="ARBA00022485"/>
    </source>
</evidence>
<feature type="domain" description="Nitrite/Sulfite reductase ferredoxin-like" evidence="8">
    <location>
        <begin position="47"/>
        <end position="112"/>
    </location>
</feature>
<dbReference type="InterPro" id="IPR036136">
    <property type="entry name" value="Nit/Sulf_reduc_fer-like_dom_sf"/>
</dbReference>
<dbReference type="EMBL" id="JBHTLJ010000001">
    <property type="protein sequence ID" value="MFD1160876.1"/>
    <property type="molecule type" value="Genomic_DNA"/>
</dbReference>
<dbReference type="PRINTS" id="PR00397">
    <property type="entry name" value="SIROHAEM"/>
</dbReference>
<dbReference type="Gene3D" id="3.90.480.10">
    <property type="entry name" value="Sulfite Reductase Hemoprotein,Domain 2"/>
    <property type="match status" value="1"/>
</dbReference>
<evidence type="ECO:0000256" key="3">
    <source>
        <dbReference type="ARBA" id="ARBA00022723"/>
    </source>
</evidence>
<dbReference type="InterPro" id="IPR005117">
    <property type="entry name" value="NiRdtase/SiRdtase_haem-b_fer"/>
</dbReference>
<keyword evidence="4" id="KW-0560">Oxidoreductase</keyword>
<dbReference type="PANTHER" id="PTHR32439">
    <property type="entry name" value="FERREDOXIN--NITRITE REDUCTASE, CHLOROPLASTIC"/>
    <property type="match status" value="1"/>
</dbReference>
<name>A0ABW3R723_9FLAO</name>
<comment type="caution">
    <text evidence="10">The sequence shown here is derived from an EMBL/GenBank/DDBJ whole genome shotgun (WGS) entry which is preliminary data.</text>
</comment>
<organism evidence="10 11">
    <name type="scientific">Hwangdonia seohaensis</name>
    <dbReference type="NCBI Taxonomy" id="1240727"/>
    <lineage>
        <taxon>Bacteria</taxon>
        <taxon>Pseudomonadati</taxon>
        <taxon>Bacteroidota</taxon>
        <taxon>Flavobacteriia</taxon>
        <taxon>Flavobacteriales</taxon>
        <taxon>Flavobacteriaceae</taxon>
        <taxon>Hwangdonia</taxon>
    </lineage>
</organism>
<dbReference type="PANTHER" id="PTHR32439:SF9">
    <property type="entry name" value="BLR3264 PROTEIN"/>
    <property type="match status" value="1"/>
</dbReference>
<dbReference type="InterPro" id="IPR007842">
    <property type="entry name" value="HEPN_dom"/>
</dbReference>
<reference evidence="11" key="1">
    <citation type="journal article" date="2019" name="Int. J. Syst. Evol. Microbiol.">
        <title>The Global Catalogue of Microorganisms (GCM) 10K type strain sequencing project: providing services to taxonomists for standard genome sequencing and annotation.</title>
        <authorList>
            <consortium name="The Broad Institute Genomics Platform"/>
            <consortium name="The Broad Institute Genome Sequencing Center for Infectious Disease"/>
            <person name="Wu L."/>
            <person name="Ma J."/>
        </authorList>
    </citation>
    <scope>NUCLEOTIDE SEQUENCE [LARGE SCALE GENOMIC DNA]</scope>
    <source>
        <strain evidence="11">CCUG 63246</strain>
    </source>
</reference>
<evidence type="ECO:0000256" key="5">
    <source>
        <dbReference type="ARBA" id="ARBA00023004"/>
    </source>
</evidence>
<gene>
    <name evidence="10" type="ORF">ACFQ2E_00515</name>
</gene>
<evidence type="ECO:0000259" key="9">
    <source>
        <dbReference type="Pfam" id="PF05168"/>
    </source>
</evidence>
<feature type="domain" description="HEPN" evidence="9">
    <location>
        <begin position="584"/>
        <end position="669"/>
    </location>
</feature>
<keyword evidence="11" id="KW-1185">Reference proteome</keyword>
<evidence type="ECO:0000259" key="7">
    <source>
        <dbReference type="Pfam" id="PF01077"/>
    </source>
</evidence>
<sequence length="704" mass="79379">MQSFRTEIENPIVERDIIELADKIELFNNGKIDEEKFRSLRLARGIYGQRQEGVQMIRIKLPYGKLLSNQLRTISDVSDEYSRGRLHITTRQDIQIHYVDINRTPELWAQLDKDDVTIREACGNTVRNVTASETAGIDVNEPFDVSPYADALFRFFLRNPICQEMGRKFKVSFSSSDEDTGLSYIHDLGFIAKIKNGVRGFKVMLGGGLGSQPRHADELYDFLESDKIIPLMEGVLRVFDRYGERKSRAKARMKFLIKDIGLEAFKNLVEEEQNAIEFKSVVIDAEGYPYSKPVEITKIPQVEIKDQNAFETWKSTNLIPQKQDGFVAIGIKVLLGDFYTDKARLLADLVEKYAAGELRLTLRQNIVIPFVKRELVPFFYQELEKLGFVEAGYNKTVDITACPGTDTCNLGIASSTGIADELERVIKAEYPQYLKNEDLVIKISGCMNACGQHNMANIGFQGMSVRTPDKLVAPALQVLLGGGNLGDGHATFADKVVKIPSKRGPEALRRILNDFEAHANGKPFVAYYKEKGEKYFYDLLTDLSDVSNLTQDDFIDWGNTAKYVKEIGIGECAGVVIDLIATLFLESEEKIENAQESFDNKVYSSAIYHAYSSLVNSAKALLLAENKKTNTQAGIISQFDELFVESGRIDLGVSFSELIYQIKKHTPTREFATKYIESANQFLDKVRTFREAEKELNALQKKAV</sequence>
<keyword evidence="5" id="KW-0408">Iron</keyword>
<keyword evidence="6" id="KW-0411">Iron-sulfur</keyword>
<keyword evidence="1" id="KW-0004">4Fe-4S</keyword>
<evidence type="ECO:0000313" key="10">
    <source>
        <dbReference type="EMBL" id="MFD1160876.1"/>
    </source>
</evidence>
<protein>
    <submittedName>
        <fullName evidence="10">HEPN domain-containing protein</fullName>
    </submittedName>
</protein>
<evidence type="ECO:0000256" key="2">
    <source>
        <dbReference type="ARBA" id="ARBA00022617"/>
    </source>
</evidence>
<feature type="domain" description="Nitrite/sulphite reductase 4Fe-4S" evidence="7">
    <location>
        <begin position="394"/>
        <end position="517"/>
    </location>
</feature>
<dbReference type="Pfam" id="PF01077">
    <property type="entry name" value="NIR_SIR"/>
    <property type="match status" value="2"/>
</dbReference>
<dbReference type="SUPFAM" id="SSF55124">
    <property type="entry name" value="Nitrite/Sulfite reductase N-terminal domain-like"/>
    <property type="match status" value="2"/>
</dbReference>